<dbReference type="EMBL" id="JAAHFQ010000205">
    <property type="protein sequence ID" value="NER28376.1"/>
    <property type="molecule type" value="Genomic_DNA"/>
</dbReference>
<reference evidence="1" key="1">
    <citation type="submission" date="2019-11" db="EMBL/GenBank/DDBJ databases">
        <title>Genomic insights into an expanded diversity of filamentous marine cyanobacteria reveals the extraordinary biosynthetic potential of Moorea and Okeania.</title>
        <authorList>
            <person name="Ferreira Leao T."/>
            <person name="Wang M."/>
            <person name="Moss N."/>
            <person name="Da Silva R."/>
            <person name="Sanders J."/>
            <person name="Nurk S."/>
            <person name="Gurevich A."/>
            <person name="Humphrey G."/>
            <person name="Reher R."/>
            <person name="Zhu Q."/>
            <person name="Belda-Ferre P."/>
            <person name="Glukhov E."/>
            <person name="Rex R."/>
            <person name="Dorrestein P.C."/>
            <person name="Knight R."/>
            <person name="Pevzner P."/>
            <person name="Gerwick W.H."/>
            <person name="Gerwick L."/>
        </authorList>
    </citation>
    <scope>NUCLEOTIDE SEQUENCE</scope>
    <source>
        <strain evidence="1">SIO1C4</strain>
    </source>
</reference>
<protein>
    <submittedName>
        <fullName evidence="1">Uncharacterized protein</fullName>
    </submittedName>
</protein>
<gene>
    <name evidence="1" type="ORF">F6J89_12265</name>
</gene>
<dbReference type="AlphaFoldDB" id="A0A6B3N3V4"/>
<proteinExistence type="predicted"/>
<accession>A0A6B3N3V4</accession>
<organism evidence="1">
    <name type="scientific">Symploca sp. SIO1C4</name>
    <dbReference type="NCBI Taxonomy" id="2607765"/>
    <lineage>
        <taxon>Bacteria</taxon>
        <taxon>Bacillati</taxon>
        <taxon>Cyanobacteriota</taxon>
        <taxon>Cyanophyceae</taxon>
        <taxon>Coleofasciculales</taxon>
        <taxon>Coleofasciculaceae</taxon>
        <taxon>Symploca</taxon>
    </lineage>
</organism>
<evidence type="ECO:0000313" key="1">
    <source>
        <dbReference type="EMBL" id="NER28376.1"/>
    </source>
</evidence>
<comment type="caution">
    <text evidence="1">The sequence shown here is derived from an EMBL/GenBank/DDBJ whole genome shotgun (WGS) entry which is preliminary data.</text>
</comment>
<sequence length="213" mass="23246">MTNTAAAHINDFWDFDLAAPQPTQDAELLRQLQFVPGLKEILMVRQVHALEHATVWVLGEVSAAKTTKYSVTTLDSDNSSLGGLSTDKGFYIYGQVNLADLKRAASIALQRLTSGEWNLAVHPRCGTNLSVGMFLTASFTLGAHLILPRGPIEQILGISLAAVTATQLAPDLGSLVQKYLTTAIPFNLAIADIERTTDFWGNHSYFVKVCWQD</sequence>
<name>A0A6B3N3V4_9CYAN</name>
<dbReference type="Pfam" id="PF19928">
    <property type="entry name" value="DUF6391"/>
    <property type="match status" value="1"/>
</dbReference>